<evidence type="ECO:0000313" key="4">
    <source>
        <dbReference type="Proteomes" id="UP000239002"/>
    </source>
</evidence>
<dbReference type="PANTHER" id="PTHR35792">
    <property type="entry name" value="GENERAL STRESS PROTEIN"/>
    <property type="match status" value="1"/>
</dbReference>
<evidence type="ECO:0000313" key="3">
    <source>
        <dbReference type="EMBL" id="PPK96679.1"/>
    </source>
</evidence>
<dbReference type="Pfam" id="PF12732">
    <property type="entry name" value="YtxH"/>
    <property type="match status" value="1"/>
</dbReference>
<name>A0A2S6IR12_9FLAO</name>
<dbReference type="AlphaFoldDB" id="A0A2S6IR12"/>
<comment type="caution">
    <text evidence="3">The sequence shown here is derived from an EMBL/GenBank/DDBJ whole genome shotgun (WGS) entry which is preliminary data.</text>
</comment>
<reference evidence="3 4" key="1">
    <citation type="submission" date="2018-02" db="EMBL/GenBank/DDBJ databases">
        <title>Genomic Encyclopedia of Archaeal and Bacterial Type Strains, Phase II (KMG-II): from individual species to whole genera.</title>
        <authorList>
            <person name="Goeker M."/>
        </authorList>
    </citation>
    <scope>NUCLEOTIDE SEQUENCE [LARGE SCALE GENOMIC DNA]</scope>
    <source>
        <strain evidence="3 4">DSM 16809</strain>
    </source>
</reference>
<accession>A0A2S6IR12</accession>
<keyword evidence="2" id="KW-0472">Membrane</keyword>
<gene>
    <name evidence="3" type="ORF">LY01_00503</name>
</gene>
<dbReference type="InterPro" id="IPR052928">
    <property type="entry name" value="Desiccation-related_membrane"/>
</dbReference>
<keyword evidence="2" id="KW-1133">Transmembrane helix</keyword>
<dbReference type="RefSeq" id="WP_104514719.1">
    <property type="nucleotide sequence ID" value="NZ_MQVW01000027.1"/>
</dbReference>
<dbReference type="PANTHER" id="PTHR35792:SF1">
    <property type="entry name" value="SLL0268 PROTEIN"/>
    <property type="match status" value="1"/>
</dbReference>
<dbReference type="OrthoDB" id="598035at2"/>
<dbReference type="Proteomes" id="UP000239002">
    <property type="component" value="Unassembled WGS sequence"/>
</dbReference>
<dbReference type="EMBL" id="PTJE01000001">
    <property type="protein sequence ID" value="PPK96679.1"/>
    <property type="molecule type" value="Genomic_DNA"/>
</dbReference>
<feature type="region of interest" description="Disordered" evidence="1">
    <location>
        <begin position="113"/>
        <end position="136"/>
    </location>
</feature>
<evidence type="ECO:0000256" key="2">
    <source>
        <dbReference type="SAM" id="Phobius"/>
    </source>
</evidence>
<protein>
    <submittedName>
        <fullName evidence="3">Gas vesicle protein</fullName>
    </submittedName>
</protein>
<dbReference type="Gene3D" id="1.20.120.20">
    <property type="entry name" value="Apolipoprotein"/>
    <property type="match status" value="1"/>
</dbReference>
<keyword evidence="2" id="KW-0812">Transmembrane</keyword>
<proteinExistence type="predicted"/>
<keyword evidence="4" id="KW-1185">Reference proteome</keyword>
<feature type="transmembrane region" description="Helical" evidence="2">
    <location>
        <begin position="6"/>
        <end position="26"/>
    </location>
</feature>
<dbReference type="InterPro" id="IPR024623">
    <property type="entry name" value="YtxH"/>
</dbReference>
<sequence>MSKSTNTLIALIAGAAIGAAAGMLYAPDSGEKTRKKLKKQAKKAQKDIDAQARKTYAQVSEKASQISSTVNSRATELRGTVGDRIETALSSASYKADDAIVALEEKLEQLRMKNSQLQKPNSVKEGIKTASAKVNI</sequence>
<evidence type="ECO:0000256" key="1">
    <source>
        <dbReference type="SAM" id="MobiDB-lite"/>
    </source>
</evidence>
<organism evidence="3 4">
    <name type="scientific">Nonlabens xylanidelens</name>
    <dbReference type="NCBI Taxonomy" id="191564"/>
    <lineage>
        <taxon>Bacteria</taxon>
        <taxon>Pseudomonadati</taxon>
        <taxon>Bacteroidota</taxon>
        <taxon>Flavobacteriia</taxon>
        <taxon>Flavobacteriales</taxon>
        <taxon>Flavobacteriaceae</taxon>
        <taxon>Nonlabens</taxon>
    </lineage>
</organism>